<reference evidence="1" key="1">
    <citation type="submission" date="2021-06" db="EMBL/GenBank/DDBJ databases">
        <authorList>
            <person name="Kallberg Y."/>
            <person name="Tangrot J."/>
            <person name="Rosling A."/>
        </authorList>
    </citation>
    <scope>NUCLEOTIDE SEQUENCE</scope>
    <source>
        <strain evidence="1">IN212</strain>
    </source>
</reference>
<evidence type="ECO:0000313" key="2">
    <source>
        <dbReference type="Proteomes" id="UP000789396"/>
    </source>
</evidence>
<gene>
    <name evidence="1" type="ORF">RFULGI_LOCUS1463</name>
</gene>
<feature type="non-terminal residue" evidence="1">
    <location>
        <position position="1"/>
    </location>
</feature>
<dbReference type="AlphaFoldDB" id="A0A9N8W8Y6"/>
<sequence length="100" mass="12187">MLKYISDILSTKQIIFDYKNQYIRCIEHIINLAVKQAIKKLYINTNYNSDDDILENDNLEELNNIVYKQKKNIKRDIDNVLEHVFKKRKDEYKDELEKYL</sequence>
<dbReference type="EMBL" id="CAJVPZ010000899">
    <property type="protein sequence ID" value="CAG8479179.1"/>
    <property type="molecule type" value="Genomic_DNA"/>
</dbReference>
<keyword evidence="2" id="KW-1185">Reference proteome</keyword>
<accession>A0A9N8W8Y6</accession>
<organism evidence="1 2">
    <name type="scientific">Racocetra fulgida</name>
    <dbReference type="NCBI Taxonomy" id="60492"/>
    <lineage>
        <taxon>Eukaryota</taxon>
        <taxon>Fungi</taxon>
        <taxon>Fungi incertae sedis</taxon>
        <taxon>Mucoromycota</taxon>
        <taxon>Glomeromycotina</taxon>
        <taxon>Glomeromycetes</taxon>
        <taxon>Diversisporales</taxon>
        <taxon>Gigasporaceae</taxon>
        <taxon>Racocetra</taxon>
    </lineage>
</organism>
<comment type="caution">
    <text evidence="1">The sequence shown here is derived from an EMBL/GenBank/DDBJ whole genome shotgun (WGS) entry which is preliminary data.</text>
</comment>
<dbReference type="OrthoDB" id="2446487at2759"/>
<proteinExistence type="predicted"/>
<evidence type="ECO:0000313" key="1">
    <source>
        <dbReference type="EMBL" id="CAG8479179.1"/>
    </source>
</evidence>
<protein>
    <submittedName>
        <fullName evidence="1">19144_t:CDS:1</fullName>
    </submittedName>
</protein>
<name>A0A9N8W8Y6_9GLOM</name>
<dbReference type="Proteomes" id="UP000789396">
    <property type="component" value="Unassembled WGS sequence"/>
</dbReference>